<sequence>MVVDKTVNIKEFNRNRIYMLLRQEKNLSKQDIVQHLQISLPTITQNLNYLLQEKLIANTGTIGNTGGRNAQVYSYISDAKVAIGLDITRNHVTTVVVDLNGDIIHINRRRQKFETSDPYFQLLGNIIQKDIKELDIDDSKILGVGIGVPGLITEDHQTVFYGKILNFTGETLQRFTKYIPYPAILVNDANAAGFSEIWATPDTKNAFYISLSNNIGGAVYIGNKVFAGENQKSGEIGHITIIPDGLPCYCGQKGCLEAYCSASLLADTADGSLGRFFEEVQGGNREKLIVWDNYLRHLSIAINNIRMLFDCDIILGGYVGAYMENHIDTLKKLVASRNTFEDHADYVRICSYKTEAIAAGAALPFIDQFINQI</sequence>
<dbReference type="SUPFAM" id="SSF53067">
    <property type="entry name" value="Actin-like ATPase domain"/>
    <property type="match status" value="1"/>
</dbReference>
<dbReference type="SUPFAM" id="SSF46785">
    <property type="entry name" value="Winged helix' DNA-binding domain"/>
    <property type="match status" value="1"/>
</dbReference>
<evidence type="ECO:0000313" key="5">
    <source>
        <dbReference type="Proteomes" id="UP000304148"/>
    </source>
</evidence>
<name>A0A383R611_PAEAL</name>
<keyword evidence="4" id="KW-0418">Kinase</keyword>
<accession>A0A383R611</accession>
<dbReference type="PANTHER" id="PTHR18964">
    <property type="entry name" value="ROK (REPRESSOR, ORF, KINASE) FAMILY"/>
    <property type="match status" value="1"/>
</dbReference>
<keyword evidence="3" id="KW-0859">Xylose metabolism</keyword>
<protein>
    <submittedName>
        <fullName evidence="4">Sugar kinase of the NBD/HSP70 family, may contain an N-terminal HTH domain</fullName>
    </submittedName>
</protein>
<dbReference type="GO" id="GO:0016301">
    <property type="term" value="F:kinase activity"/>
    <property type="evidence" value="ECO:0007669"/>
    <property type="project" value="UniProtKB-KW"/>
</dbReference>
<dbReference type="PANTHER" id="PTHR18964:SF110">
    <property type="entry name" value="TRANSCRIPTIONAL REGULATOR, XYLR-RELATED"/>
    <property type="match status" value="1"/>
</dbReference>
<dbReference type="InterPro" id="IPR036390">
    <property type="entry name" value="WH_DNA-bd_sf"/>
</dbReference>
<comment type="similarity">
    <text evidence="2">Belongs to the ROK (NagC/XylR) family.</text>
</comment>
<evidence type="ECO:0000256" key="2">
    <source>
        <dbReference type="ARBA" id="ARBA00006479"/>
    </source>
</evidence>
<keyword evidence="3" id="KW-0119">Carbohydrate metabolism</keyword>
<evidence type="ECO:0000256" key="1">
    <source>
        <dbReference type="ARBA" id="ARBA00002486"/>
    </source>
</evidence>
<organism evidence="4 5">
    <name type="scientific">Paenibacillus alvei</name>
    <name type="common">Bacillus alvei</name>
    <dbReference type="NCBI Taxonomy" id="44250"/>
    <lineage>
        <taxon>Bacteria</taxon>
        <taxon>Bacillati</taxon>
        <taxon>Bacillota</taxon>
        <taxon>Bacilli</taxon>
        <taxon>Bacillales</taxon>
        <taxon>Paenibacillaceae</taxon>
        <taxon>Paenibacillus</taxon>
    </lineage>
</organism>
<gene>
    <name evidence="4" type="ORF">PBLR_10675</name>
</gene>
<dbReference type="Pfam" id="PF00480">
    <property type="entry name" value="ROK"/>
    <property type="match status" value="1"/>
</dbReference>
<dbReference type="InterPro" id="IPR036388">
    <property type="entry name" value="WH-like_DNA-bd_sf"/>
</dbReference>
<dbReference type="AlphaFoldDB" id="A0A383R611"/>
<dbReference type="RefSeq" id="WP_138184673.1">
    <property type="nucleotide sequence ID" value="NZ_LS992241.1"/>
</dbReference>
<dbReference type="Gene3D" id="1.10.10.10">
    <property type="entry name" value="Winged helix-like DNA-binding domain superfamily/Winged helix DNA-binding domain"/>
    <property type="match status" value="1"/>
</dbReference>
<reference evidence="5" key="1">
    <citation type="submission" date="2018-08" db="EMBL/GenBank/DDBJ databases">
        <authorList>
            <person name="Chevrot R."/>
        </authorList>
    </citation>
    <scope>NUCLEOTIDE SEQUENCE [LARGE SCALE GENOMIC DNA]</scope>
</reference>
<proteinExistence type="inferred from homology"/>
<evidence type="ECO:0000313" key="4">
    <source>
        <dbReference type="EMBL" id="SYX82253.1"/>
    </source>
</evidence>
<dbReference type="InterPro" id="IPR043129">
    <property type="entry name" value="ATPase_NBD"/>
</dbReference>
<dbReference type="InterPro" id="IPR000600">
    <property type="entry name" value="ROK"/>
</dbReference>
<keyword evidence="4" id="KW-0808">Transferase</keyword>
<dbReference type="EMBL" id="LS992241">
    <property type="protein sequence ID" value="SYX82253.1"/>
    <property type="molecule type" value="Genomic_DNA"/>
</dbReference>
<dbReference type="Gene3D" id="3.30.420.40">
    <property type="match status" value="2"/>
</dbReference>
<evidence type="ECO:0000256" key="3">
    <source>
        <dbReference type="ARBA" id="ARBA00022629"/>
    </source>
</evidence>
<dbReference type="GO" id="GO:0042732">
    <property type="term" value="P:D-xylose metabolic process"/>
    <property type="evidence" value="ECO:0007669"/>
    <property type="project" value="UniProtKB-KW"/>
</dbReference>
<dbReference type="Proteomes" id="UP000304148">
    <property type="component" value="Chromosome"/>
</dbReference>
<comment type="function">
    <text evidence="1">Transcriptional repressor of xylose-utilizing enzymes.</text>
</comment>